<keyword evidence="2" id="KW-0732">Signal</keyword>
<evidence type="ECO:0000256" key="2">
    <source>
        <dbReference type="SAM" id="SignalP"/>
    </source>
</evidence>
<comment type="caution">
    <text evidence="3">The sequence shown here is derived from an EMBL/GenBank/DDBJ whole genome shotgun (WGS) entry which is preliminary data.</text>
</comment>
<reference evidence="3 4" key="1">
    <citation type="submission" date="2020-07" db="EMBL/GenBank/DDBJ databases">
        <title>Endozoicomonas sp. nov., isolated from sediment.</title>
        <authorList>
            <person name="Gu T."/>
        </authorList>
    </citation>
    <scope>NUCLEOTIDE SEQUENCE [LARGE SCALE GENOMIC DNA]</scope>
    <source>
        <strain evidence="3 4">SM1973</strain>
    </source>
</reference>
<proteinExistence type="predicted"/>
<feature type="transmembrane region" description="Helical" evidence="1">
    <location>
        <begin position="224"/>
        <end position="243"/>
    </location>
</feature>
<evidence type="ECO:0008006" key="5">
    <source>
        <dbReference type="Google" id="ProtNLM"/>
    </source>
</evidence>
<dbReference type="EMBL" id="JACCKB010000002">
    <property type="protein sequence ID" value="NYZ64751.1"/>
    <property type="molecule type" value="Genomic_DNA"/>
</dbReference>
<evidence type="ECO:0000256" key="1">
    <source>
        <dbReference type="SAM" id="Phobius"/>
    </source>
</evidence>
<gene>
    <name evidence="3" type="ORF">H0A36_01950</name>
</gene>
<accession>A0A853I454</accession>
<keyword evidence="1" id="KW-0472">Membrane</keyword>
<dbReference type="AlphaFoldDB" id="A0A853I454"/>
<dbReference type="Proteomes" id="UP000569732">
    <property type="component" value="Unassembled WGS sequence"/>
</dbReference>
<sequence>MKKLSALFTTLLALVTYPAYALVIQDYSVFLHSSSLNAQSLQYNHIGAGDNDFIGTGITVDVTDQLNNDGIGNITWNFANNTGAALKDTKLFVFLDAEIDQALNTFFNESGALVSVNGVGATDNLPDSWEIDEPGYSFGDIFDNLLAGVLDNTNTVAAGAEDDVSLALGFDLGDLVAGAKWTGTFITSLLDVGGLSQTSTDANTTFYFNGTVDVSNPISVSEPGILSLFILFSLFLMIFSRIIRAID</sequence>
<protein>
    <recommendedName>
        <fullName evidence="5">PEP-CTERM sorting domain-containing protein</fullName>
    </recommendedName>
</protein>
<feature type="signal peptide" evidence="2">
    <location>
        <begin position="1"/>
        <end position="21"/>
    </location>
</feature>
<dbReference type="RefSeq" id="WP_180566783.1">
    <property type="nucleotide sequence ID" value="NZ_JACCKB010000002.1"/>
</dbReference>
<keyword evidence="1" id="KW-1133">Transmembrane helix</keyword>
<keyword evidence="4" id="KW-1185">Reference proteome</keyword>
<keyword evidence="1" id="KW-0812">Transmembrane</keyword>
<organism evidence="3 4">
    <name type="scientific">Spartinivicinus marinus</name>
    <dbReference type="NCBI Taxonomy" id="2994442"/>
    <lineage>
        <taxon>Bacteria</taxon>
        <taxon>Pseudomonadati</taxon>
        <taxon>Pseudomonadota</taxon>
        <taxon>Gammaproteobacteria</taxon>
        <taxon>Oceanospirillales</taxon>
        <taxon>Zooshikellaceae</taxon>
        <taxon>Spartinivicinus</taxon>
    </lineage>
</organism>
<evidence type="ECO:0000313" key="3">
    <source>
        <dbReference type="EMBL" id="NYZ64751.1"/>
    </source>
</evidence>
<feature type="chain" id="PRO_5032630340" description="PEP-CTERM sorting domain-containing protein" evidence="2">
    <location>
        <begin position="22"/>
        <end position="247"/>
    </location>
</feature>
<name>A0A853I454_9GAMM</name>
<evidence type="ECO:0000313" key="4">
    <source>
        <dbReference type="Proteomes" id="UP000569732"/>
    </source>
</evidence>